<feature type="region of interest" description="Disordered" evidence="1">
    <location>
        <begin position="661"/>
        <end position="686"/>
    </location>
</feature>
<evidence type="ECO:0000259" key="2">
    <source>
        <dbReference type="Pfam" id="PF09103"/>
    </source>
</evidence>
<feature type="region of interest" description="Disordered" evidence="1">
    <location>
        <begin position="468"/>
        <end position="496"/>
    </location>
</feature>
<dbReference type="InterPro" id="IPR036315">
    <property type="entry name" value="BRCA2_hlx_sf"/>
</dbReference>
<feature type="compositionally biased region" description="Basic and acidic residues" evidence="1">
    <location>
        <begin position="62"/>
        <end position="73"/>
    </location>
</feature>
<dbReference type="STRING" id="796604.A0A2X0PDL5"/>
<organism evidence="3 4">
    <name type="scientific">Microbotryum silenes-dioicae</name>
    <dbReference type="NCBI Taxonomy" id="796604"/>
    <lineage>
        <taxon>Eukaryota</taxon>
        <taxon>Fungi</taxon>
        <taxon>Dikarya</taxon>
        <taxon>Basidiomycota</taxon>
        <taxon>Pucciniomycotina</taxon>
        <taxon>Microbotryomycetes</taxon>
        <taxon>Microbotryales</taxon>
        <taxon>Microbotryaceae</taxon>
        <taxon>Microbotryum</taxon>
    </lineage>
</organism>
<feature type="compositionally biased region" description="Low complexity" evidence="1">
    <location>
        <begin position="13"/>
        <end position="22"/>
    </location>
</feature>
<feature type="compositionally biased region" description="Basic and acidic residues" evidence="1">
    <location>
        <begin position="1127"/>
        <end position="1137"/>
    </location>
</feature>
<dbReference type="PANTHER" id="PTHR11289:SF0">
    <property type="entry name" value="BREAST CANCER TYPE 2 SUSCEPTIBILITY PROTEIN"/>
    <property type="match status" value="1"/>
</dbReference>
<feature type="region of interest" description="Disordered" evidence="1">
    <location>
        <begin position="202"/>
        <end position="240"/>
    </location>
</feature>
<feature type="region of interest" description="Disordered" evidence="1">
    <location>
        <begin position="620"/>
        <end position="644"/>
    </location>
</feature>
<dbReference type="InterPro" id="IPR015187">
    <property type="entry name" value="BRCA2_OB_1"/>
</dbReference>
<feature type="compositionally biased region" description="Basic and acidic residues" evidence="1">
    <location>
        <begin position="322"/>
        <end position="332"/>
    </location>
</feature>
<sequence length="1294" mass="141285">MNREDVDWLFRESSPLSPLPSSQEDADADADADDGDGDDETVALSPTALRSPQSPSPNKVGATEHEHDTDLRASKRPRMSTDSESSVPSLQLARDATPPPDQARDNDAQQVPACRRDEATSVTPHAPPIATIDTAETTIPPRTNDAYLQQQYMPANGAALMLQDRVVEAMSSWINEPSSMVWTSYGASQEVRQLQQELGSQDLDDWTPSSQAVPSSPAMAGLVSGRDPATDETGADDSGIFVKEPDCAEDDGEKCVGNGYAEEAEPVGVDVEAEAEVEASAAAEAVDDDMEDYEGDDMWDTARLDDLDGELGLFQPTTKPTTVEKGKVRAQDVDDDDDEPYLEEENTEEQLRQFGFGHVPLGFEFANSQAQEFSVGTFVFRSKAMSKEISKAELNRIKALLDADDEDDQGGEQPTTQRPVIATRELPAFVPPMLNRPGGRTQGTDRPREMASKVPVSTPQFARPLIVPTSQAPNLPPSSRPLTPHTASMAPSSDVFGSGSRSAAPLAFFSRANGRPLPAPSEDALQVSRAMMEFSPPRARPSSRGLPSPNPNHKVDTPTKVSRRSPLLSIENGFAPARAVLPSSSIATAEVELPTVSPSPNVPLPVSTAQVATPQPIRTSMRPSSAFRPPFLGSPTAVTSTPAGVKTAPAMRRLNLGMTPRARVGVNGSPVPKFTTPFKNGKRPEGLTPAGIARVDRTPAKAQGSNAARATSNNIQSAATEVVRRRNTTSVFDFSAPKEPRQSLREFGLYPGTVDEAALRALGISDPARTEYRPLEIIQMDHMRAEKYAFPGGFGAAQALQSLFFAGCDYATLPWVANHWSLVVWKLASYVRVEPTMYRQAEWWSFQAAIRQLKYRYEREINQAQRSCIKRIQERDSSSSLPMVLCVSKIRYGDPNSFGDEVEESHTGRKDVAGLELTDGWYRIRANVDATLKSAVEREKVRVGSKIAVSGARLENSFEGIDVLEALYTTSLAITGNSTSLAQWDARLGFTGHAFTATLRSLSPAGGVVPLLDVIVERVFPRGYIDAGKGSGGEPWNEVEERRRQEEWLVSFAPNQISCHLRLMQAVPFGQNGSAKARNGGDKAAKAMALWDELTDMLREAVETSSNGPETARSSAGVFHLPKKNSSKTDGRLGFPDDHDPDEVLDRLKEAASRFQRANIVRRLSSQHVTSCLDKLAERAEIAKERRSRGYDVDESQMQRAPRSVRSFRVIRIRDALVTDETKSQRTAQLTVWDCDNLGDDFLREGKRYMISNAVPKGVWNLRSSEITLSTRKDAKWKRLAASGVPIDDDVDSL</sequence>
<feature type="compositionally biased region" description="Basic and acidic residues" evidence="1">
    <location>
        <begin position="1"/>
        <end position="10"/>
    </location>
</feature>
<dbReference type="GO" id="GO:0000724">
    <property type="term" value="P:double-strand break repair via homologous recombination"/>
    <property type="evidence" value="ECO:0007669"/>
    <property type="project" value="InterPro"/>
</dbReference>
<feature type="compositionally biased region" description="Polar residues" evidence="1">
    <location>
        <begin position="80"/>
        <end position="89"/>
    </location>
</feature>
<feature type="compositionally biased region" description="Polar residues" evidence="1">
    <location>
        <begin position="1103"/>
        <end position="1114"/>
    </location>
</feature>
<name>A0A2X0PDL5_9BASI</name>
<evidence type="ECO:0000313" key="4">
    <source>
        <dbReference type="Proteomes" id="UP000249464"/>
    </source>
</evidence>
<dbReference type="Pfam" id="PF09103">
    <property type="entry name" value="BRCA-2_OB1"/>
    <property type="match status" value="1"/>
</dbReference>
<feature type="domain" description="BRCA2 OB1" evidence="2">
    <location>
        <begin position="867"/>
        <end position="991"/>
    </location>
</feature>
<dbReference type="PANTHER" id="PTHR11289">
    <property type="entry name" value="BREAST CANCER TYPE 2 SUSCEPTIBILITY PROTEIN BRCA2"/>
    <property type="match status" value="1"/>
</dbReference>
<feature type="region of interest" description="Disordered" evidence="1">
    <location>
        <begin position="1103"/>
        <end position="1137"/>
    </location>
</feature>
<feature type="compositionally biased region" description="Polar residues" evidence="1">
    <location>
        <begin position="48"/>
        <end position="57"/>
    </location>
</feature>
<evidence type="ECO:0000313" key="3">
    <source>
        <dbReference type="EMBL" id="SGZ16932.1"/>
    </source>
</evidence>
<feature type="region of interest" description="Disordered" evidence="1">
    <location>
        <begin position="315"/>
        <end position="343"/>
    </location>
</feature>
<feature type="region of interest" description="Disordered" evidence="1">
    <location>
        <begin position="534"/>
        <end position="563"/>
    </location>
</feature>
<proteinExistence type="predicted"/>
<feature type="compositionally biased region" description="Acidic residues" evidence="1">
    <location>
        <begin position="333"/>
        <end position="343"/>
    </location>
</feature>
<evidence type="ECO:0000256" key="1">
    <source>
        <dbReference type="SAM" id="MobiDB-lite"/>
    </source>
</evidence>
<gene>
    <name evidence="3" type="primary">BQ5605_C020g09080</name>
    <name evidence="3" type="ORF">BQ5605_C020G09080</name>
</gene>
<reference evidence="3 4" key="1">
    <citation type="submission" date="2016-11" db="EMBL/GenBank/DDBJ databases">
        <authorList>
            <person name="Jaros S."/>
            <person name="Januszkiewicz K."/>
            <person name="Wedrychowicz H."/>
        </authorList>
    </citation>
    <scope>NUCLEOTIDE SEQUENCE [LARGE SCALE GENOMIC DNA]</scope>
</reference>
<dbReference type="InterPro" id="IPR012340">
    <property type="entry name" value="NA-bd_OB-fold"/>
</dbReference>
<dbReference type="Gene3D" id="2.40.50.140">
    <property type="entry name" value="Nucleic acid-binding proteins"/>
    <property type="match status" value="3"/>
</dbReference>
<feature type="region of interest" description="Disordered" evidence="1">
    <location>
        <begin position="1"/>
        <end position="131"/>
    </location>
</feature>
<accession>A0A2X0PDL5</accession>
<dbReference type="SUPFAM" id="SSF50249">
    <property type="entry name" value="Nucleic acid-binding proteins"/>
    <property type="match status" value="2"/>
</dbReference>
<protein>
    <submittedName>
        <fullName evidence="3">BQ5605_C020g09080 protein</fullName>
    </submittedName>
</protein>
<dbReference type="GO" id="GO:0006355">
    <property type="term" value="P:regulation of DNA-templated transcription"/>
    <property type="evidence" value="ECO:0007669"/>
    <property type="project" value="TreeGrafter"/>
</dbReference>
<dbReference type="Proteomes" id="UP000249464">
    <property type="component" value="Unassembled WGS sequence"/>
</dbReference>
<keyword evidence="4" id="KW-1185">Reference proteome</keyword>
<dbReference type="EMBL" id="FQNC01000082">
    <property type="protein sequence ID" value="SGZ16932.1"/>
    <property type="molecule type" value="Genomic_DNA"/>
</dbReference>
<dbReference type="SUPFAM" id="SSF81872">
    <property type="entry name" value="BRCA2 helical domain"/>
    <property type="match status" value="1"/>
</dbReference>
<dbReference type="InterPro" id="IPR015525">
    <property type="entry name" value="BRCA2"/>
</dbReference>
<feature type="compositionally biased region" description="Acidic residues" evidence="1">
    <location>
        <begin position="24"/>
        <end position="41"/>
    </location>
</feature>